<proteinExistence type="predicted"/>
<protein>
    <submittedName>
        <fullName evidence="1">Uncharacterized protein</fullName>
    </submittedName>
</protein>
<comment type="caution">
    <text evidence="1">The sequence shown here is derived from an EMBL/GenBank/DDBJ whole genome shotgun (WGS) entry which is preliminary data.</text>
</comment>
<evidence type="ECO:0000313" key="1">
    <source>
        <dbReference type="EMBL" id="KAJ9074875.1"/>
    </source>
</evidence>
<gene>
    <name evidence="1" type="ORF">DSO57_1001862</name>
</gene>
<evidence type="ECO:0000313" key="2">
    <source>
        <dbReference type="Proteomes" id="UP001165960"/>
    </source>
</evidence>
<dbReference type="EMBL" id="QTSX02002844">
    <property type="protein sequence ID" value="KAJ9074875.1"/>
    <property type="molecule type" value="Genomic_DNA"/>
</dbReference>
<name>A0ACC2TJG1_9FUNG</name>
<organism evidence="1 2">
    <name type="scientific">Entomophthora muscae</name>
    <dbReference type="NCBI Taxonomy" id="34485"/>
    <lineage>
        <taxon>Eukaryota</taxon>
        <taxon>Fungi</taxon>
        <taxon>Fungi incertae sedis</taxon>
        <taxon>Zoopagomycota</taxon>
        <taxon>Entomophthoromycotina</taxon>
        <taxon>Entomophthoromycetes</taxon>
        <taxon>Entomophthorales</taxon>
        <taxon>Entomophthoraceae</taxon>
        <taxon>Entomophthora</taxon>
    </lineage>
</organism>
<keyword evidence="2" id="KW-1185">Reference proteome</keyword>
<accession>A0ACC2TJG1</accession>
<sequence length="319" mass="36293">MIATLKSRSCGGISSLSILLFGISFIEAISIIFIEIYTLALTNFDNSVLNVYLSVFILSRIFQVILVFDAIRNKNTIQLIGLCIFSLVCFGYSVIQIKQVSKSEDNPNKGREPANVGPPLIIVSFLLAMVTTFYSFISYKLYKEYGWEIYKKIGADTQMKRMYLHYQIFVLLLKLGVFFFMGFSLQFLVLVLTASDPEFWLNIIAFPITLLILVVAVYGVRYENRNLMYIFISGLSLAAVYFVYKIVMIYKPGDTRYDDKQNGLTMFASMTLISLILTALQAYVCYCNFGHGLSEHIKKSNKVEYLTHSPTRNLNLGDD</sequence>
<reference evidence="1" key="1">
    <citation type="submission" date="2022-04" db="EMBL/GenBank/DDBJ databases">
        <title>Genome of the entomopathogenic fungus Entomophthora muscae.</title>
        <authorList>
            <person name="Elya C."/>
            <person name="Lovett B.R."/>
            <person name="Lee E."/>
            <person name="Macias A.M."/>
            <person name="Hajek A.E."/>
            <person name="De Bivort B.L."/>
            <person name="Kasson M.T."/>
            <person name="De Fine Licht H.H."/>
            <person name="Stajich J.E."/>
        </authorList>
    </citation>
    <scope>NUCLEOTIDE SEQUENCE</scope>
    <source>
        <strain evidence="1">Berkeley</strain>
    </source>
</reference>
<dbReference type="Proteomes" id="UP001165960">
    <property type="component" value="Unassembled WGS sequence"/>
</dbReference>